<gene>
    <name evidence="1" type="ORF">GON03_05555</name>
</gene>
<accession>A0A6L6XN00</accession>
<dbReference type="RefSeq" id="WP_157340937.1">
    <property type="nucleotide sequence ID" value="NZ_WSEK01000004.1"/>
</dbReference>
<keyword evidence="2" id="KW-1185">Reference proteome</keyword>
<organism evidence="1 2">
    <name type="scientific">Nocardioides agri</name>
    <dbReference type="NCBI Taxonomy" id="2682843"/>
    <lineage>
        <taxon>Bacteria</taxon>
        <taxon>Bacillati</taxon>
        <taxon>Actinomycetota</taxon>
        <taxon>Actinomycetes</taxon>
        <taxon>Propionibacteriales</taxon>
        <taxon>Nocardioidaceae</taxon>
        <taxon>Nocardioides</taxon>
    </lineage>
</organism>
<evidence type="ECO:0000313" key="2">
    <source>
        <dbReference type="Proteomes" id="UP000473525"/>
    </source>
</evidence>
<dbReference type="AlphaFoldDB" id="A0A6L6XN00"/>
<protein>
    <recommendedName>
        <fullName evidence="3">Secreted protein</fullName>
    </recommendedName>
</protein>
<dbReference type="Proteomes" id="UP000473525">
    <property type="component" value="Unassembled WGS sequence"/>
</dbReference>
<dbReference type="EMBL" id="WSEK01000004">
    <property type="protein sequence ID" value="MVQ48639.1"/>
    <property type="molecule type" value="Genomic_DNA"/>
</dbReference>
<name>A0A6L6XN00_9ACTN</name>
<sequence length="179" mass="20242">MTNRVPLLLDVDGVVNVFGAGVDELRDRGFAAYDATSHDGYTYRLHVAPETPGLIAELAESFEIVWCTTWRNANDVIAPLLGLPGDLRQVWFPSQWLDVPFGLCRKTPMVAEWAREHGIRRLAWLDDEISESDTDALSNGWQSNRGWLTIEPLDDVLLLQCDPGVGLTREHTDRLRVWE</sequence>
<reference evidence="1 2" key="1">
    <citation type="submission" date="2019-12" db="EMBL/GenBank/DDBJ databases">
        <authorList>
            <person name="Huq M.A."/>
        </authorList>
    </citation>
    <scope>NUCLEOTIDE SEQUENCE [LARGE SCALE GENOMIC DNA]</scope>
    <source>
        <strain evidence="1 2">MAH-18</strain>
    </source>
</reference>
<comment type="caution">
    <text evidence="1">The sequence shown here is derived from an EMBL/GenBank/DDBJ whole genome shotgun (WGS) entry which is preliminary data.</text>
</comment>
<proteinExistence type="predicted"/>
<evidence type="ECO:0008006" key="3">
    <source>
        <dbReference type="Google" id="ProtNLM"/>
    </source>
</evidence>
<dbReference type="Pfam" id="PF18143">
    <property type="entry name" value="HAD_SAK_2"/>
    <property type="match status" value="1"/>
</dbReference>
<evidence type="ECO:0000313" key="1">
    <source>
        <dbReference type="EMBL" id="MVQ48639.1"/>
    </source>
</evidence>